<evidence type="ECO:0000256" key="2">
    <source>
        <dbReference type="ARBA" id="ARBA00023125"/>
    </source>
</evidence>
<evidence type="ECO:0000259" key="4">
    <source>
        <dbReference type="PROSITE" id="PS50042"/>
    </source>
</evidence>
<name>A0A7R7IE73_9FIRM</name>
<protein>
    <submittedName>
        <fullName evidence="6">Crp/Fnr family transcriptional regulator</fullName>
    </submittedName>
</protein>
<dbReference type="PROSITE" id="PS50042">
    <property type="entry name" value="CNMP_BINDING_3"/>
    <property type="match status" value="1"/>
</dbReference>
<feature type="domain" description="Cyclic nucleotide-binding" evidence="4">
    <location>
        <begin position="16"/>
        <end position="138"/>
    </location>
</feature>
<keyword evidence="1" id="KW-0805">Transcription regulation</keyword>
<dbReference type="InterPro" id="IPR018490">
    <property type="entry name" value="cNMP-bd_dom_sf"/>
</dbReference>
<dbReference type="CDD" id="cd00092">
    <property type="entry name" value="HTH_CRP"/>
    <property type="match status" value="1"/>
</dbReference>
<keyword evidence="2" id="KW-0238">DNA-binding</keyword>
<dbReference type="InterPro" id="IPR014710">
    <property type="entry name" value="RmlC-like_jellyroll"/>
</dbReference>
<dbReference type="GO" id="GO:0003700">
    <property type="term" value="F:DNA-binding transcription factor activity"/>
    <property type="evidence" value="ECO:0007669"/>
    <property type="project" value="TreeGrafter"/>
</dbReference>
<dbReference type="GO" id="GO:0005829">
    <property type="term" value="C:cytosol"/>
    <property type="evidence" value="ECO:0007669"/>
    <property type="project" value="TreeGrafter"/>
</dbReference>
<dbReference type="PANTHER" id="PTHR24567:SF26">
    <property type="entry name" value="REGULATORY PROTEIN YEIL"/>
    <property type="match status" value="1"/>
</dbReference>
<dbReference type="PROSITE" id="PS51063">
    <property type="entry name" value="HTH_CRP_2"/>
    <property type="match status" value="1"/>
</dbReference>
<reference evidence="6 7" key="1">
    <citation type="submission" date="2020-11" db="EMBL/GenBank/DDBJ databases">
        <title>Draft genome sequencing of a Lachnospiraceae strain isolated from anoxic soil subjected to BSD treatment.</title>
        <authorList>
            <person name="Uek A."/>
            <person name="Tonouchi A."/>
        </authorList>
    </citation>
    <scope>NUCLEOTIDE SEQUENCE [LARGE SCALE GENOMIC DNA]</scope>
    <source>
        <strain evidence="6 7">TB5</strain>
    </source>
</reference>
<dbReference type="AlphaFoldDB" id="A0A7R7IE73"/>
<organism evidence="6 7">
    <name type="scientific">Anaeromicropila herbilytica</name>
    <dbReference type="NCBI Taxonomy" id="2785025"/>
    <lineage>
        <taxon>Bacteria</taxon>
        <taxon>Bacillati</taxon>
        <taxon>Bacillota</taxon>
        <taxon>Clostridia</taxon>
        <taxon>Lachnospirales</taxon>
        <taxon>Lachnospiraceae</taxon>
        <taxon>Anaeromicropila</taxon>
    </lineage>
</organism>
<dbReference type="Proteomes" id="UP000595897">
    <property type="component" value="Chromosome"/>
</dbReference>
<evidence type="ECO:0000256" key="1">
    <source>
        <dbReference type="ARBA" id="ARBA00023015"/>
    </source>
</evidence>
<dbReference type="InterPro" id="IPR036390">
    <property type="entry name" value="WH_DNA-bd_sf"/>
</dbReference>
<feature type="domain" description="HTH crp-type" evidence="5">
    <location>
        <begin position="152"/>
        <end position="218"/>
    </location>
</feature>
<dbReference type="SUPFAM" id="SSF51206">
    <property type="entry name" value="cAMP-binding domain-like"/>
    <property type="match status" value="1"/>
</dbReference>
<gene>
    <name evidence="6" type="ORF">bsdtb5_37430</name>
</gene>
<evidence type="ECO:0000259" key="5">
    <source>
        <dbReference type="PROSITE" id="PS51063"/>
    </source>
</evidence>
<evidence type="ECO:0000313" key="6">
    <source>
        <dbReference type="EMBL" id="BCN32448.1"/>
    </source>
</evidence>
<dbReference type="GO" id="GO:0003677">
    <property type="term" value="F:DNA binding"/>
    <property type="evidence" value="ECO:0007669"/>
    <property type="project" value="UniProtKB-KW"/>
</dbReference>
<evidence type="ECO:0000256" key="3">
    <source>
        <dbReference type="ARBA" id="ARBA00023163"/>
    </source>
</evidence>
<dbReference type="Gene3D" id="1.10.10.10">
    <property type="entry name" value="Winged helix-like DNA-binding domain superfamily/Winged helix DNA-binding domain"/>
    <property type="match status" value="1"/>
</dbReference>
<sequence length="226" mass="26184">MLSEQDKEFLYKTLSFWDNLKEEEKNLILNTTVSVKYEKGDILHNGMNECVGVLLVKKGTLRTYILSEEGKEVTLYRLTNGDCCILSASCILKDITFDVSIDAQSDCEILVMKVSVFEQLMKKNVYVENFSYKVTAERFSDVMWAMEQILFLRFDQRLAIFLLDESKKQGSDKITMTHEMIAKYLGSAREVVSRMLKYFANENMVEVTRGTIEIKDKKKLKELLES</sequence>
<dbReference type="EMBL" id="AP024169">
    <property type="protein sequence ID" value="BCN32448.1"/>
    <property type="molecule type" value="Genomic_DNA"/>
</dbReference>
<keyword evidence="3" id="KW-0804">Transcription</keyword>
<evidence type="ECO:0000313" key="7">
    <source>
        <dbReference type="Proteomes" id="UP000595897"/>
    </source>
</evidence>
<dbReference type="InterPro" id="IPR012318">
    <property type="entry name" value="HTH_CRP"/>
</dbReference>
<accession>A0A7R7IE73</accession>
<dbReference type="InterPro" id="IPR000595">
    <property type="entry name" value="cNMP-bd_dom"/>
</dbReference>
<dbReference type="PRINTS" id="PR00034">
    <property type="entry name" value="HTHCRP"/>
</dbReference>
<dbReference type="RefSeq" id="WP_271713496.1">
    <property type="nucleotide sequence ID" value="NZ_AP024169.1"/>
</dbReference>
<dbReference type="Pfam" id="PF13545">
    <property type="entry name" value="HTH_Crp_2"/>
    <property type="match status" value="1"/>
</dbReference>
<dbReference type="CDD" id="cd00038">
    <property type="entry name" value="CAP_ED"/>
    <property type="match status" value="1"/>
</dbReference>
<dbReference type="InterPro" id="IPR050397">
    <property type="entry name" value="Env_Response_Regulators"/>
</dbReference>
<dbReference type="SUPFAM" id="SSF46785">
    <property type="entry name" value="Winged helix' DNA-binding domain"/>
    <property type="match status" value="1"/>
</dbReference>
<dbReference type="SMART" id="SM00419">
    <property type="entry name" value="HTH_CRP"/>
    <property type="match status" value="1"/>
</dbReference>
<dbReference type="PANTHER" id="PTHR24567">
    <property type="entry name" value="CRP FAMILY TRANSCRIPTIONAL REGULATORY PROTEIN"/>
    <property type="match status" value="1"/>
</dbReference>
<dbReference type="Gene3D" id="2.60.120.10">
    <property type="entry name" value="Jelly Rolls"/>
    <property type="match status" value="1"/>
</dbReference>
<dbReference type="KEGG" id="ahb:bsdtb5_37430"/>
<proteinExistence type="predicted"/>
<keyword evidence="7" id="KW-1185">Reference proteome</keyword>
<dbReference type="Pfam" id="PF00027">
    <property type="entry name" value="cNMP_binding"/>
    <property type="match status" value="1"/>
</dbReference>
<dbReference type="InterPro" id="IPR036388">
    <property type="entry name" value="WH-like_DNA-bd_sf"/>
</dbReference>